<evidence type="ECO:0000313" key="2">
    <source>
        <dbReference type="Proteomes" id="UP001163321"/>
    </source>
</evidence>
<comment type="caution">
    <text evidence="1">The sequence shown here is derived from an EMBL/GenBank/DDBJ whole genome shotgun (WGS) entry which is preliminary data.</text>
</comment>
<keyword evidence="2" id="KW-1185">Reference proteome</keyword>
<dbReference type="EMBL" id="CM047580">
    <property type="protein sequence ID" value="KAI9920826.1"/>
    <property type="molecule type" value="Genomic_DNA"/>
</dbReference>
<gene>
    <name evidence="1" type="ORF">PsorP6_001541</name>
</gene>
<reference evidence="1 2" key="1">
    <citation type="journal article" date="2022" name="bioRxiv">
        <title>The genome of the oomycete Peronosclerospora sorghi, a cosmopolitan pathogen of maize and sorghum, is inflated with dispersed pseudogenes.</title>
        <authorList>
            <person name="Fletcher K."/>
            <person name="Martin F."/>
            <person name="Isakeit T."/>
            <person name="Cavanaugh K."/>
            <person name="Magill C."/>
            <person name="Michelmore R."/>
        </authorList>
    </citation>
    <scope>NUCLEOTIDE SEQUENCE [LARGE SCALE GENOMIC DNA]</scope>
    <source>
        <strain evidence="1">P6</strain>
    </source>
</reference>
<sequence length="178" mass="19699">MKGNLAFHLPRCHVTMLLDVALLVANRTRDLDGKKISNLQSRMAGYLIVVVARCSCFMMQFFRFSRLGITVLIFAIILATMSEHDVALLSTSNRRPMILSCQRIVVLWTSTFTSNGISTGVICDAFDLSATSNDDPSAPKTATRLAAASNVLAKRYFMLPLEMFLELSCKSKSELPTI</sequence>
<accession>A0ACC0WT07</accession>
<protein>
    <submittedName>
        <fullName evidence="1">Uncharacterized protein</fullName>
    </submittedName>
</protein>
<name>A0ACC0WT07_9STRA</name>
<evidence type="ECO:0000313" key="1">
    <source>
        <dbReference type="EMBL" id="KAI9920826.1"/>
    </source>
</evidence>
<proteinExistence type="predicted"/>
<dbReference type="Proteomes" id="UP001163321">
    <property type="component" value="Chromosome 1"/>
</dbReference>
<organism evidence="1 2">
    <name type="scientific">Peronosclerospora sorghi</name>
    <dbReference type="NCBI Taxonomy" id="230839"/>
    <lineage>
        <taxon>Eukaryota</taxon>
        <taxon>Sar</taxon>
        <taxon>Stramenopiles</taxon>
        <taxon>Oomycota</taxon>
        <taxon>Peronosporomycetes</taxon>
        <taxon>Peronosporales</taxon>
        <taxon>Peronosporaceae</taxon>
        <taxon>Peronosclerospora</taxon>
    </lineage>
</organism>